<organism evidence="2 3">
    <name type="scientific">Cryobacterium roopkundense</name>
    <dbReference type="NCBI Taxonomy" id="1001240"/>
    <lineage>
        <taxon>Bacteria</taxon>
        <taxon>Bacillati</taxon>
        <taxon>Actinomycetota</taxon>
        <taxon>Actinomycetes</taxon>
        <taxon>Micrococcales</taxon>
        <taxon>Microbacteriaceae</taxon>
        <taxon>Cryobacterium</taxon>
    </lineage>
</organism>
<feature type="transmembrane region" description="Helical" evidence="1">
    <location>
        <begin position="64"/>
        <end position="84"/>
    </location>
</feature>
<dbReference type="Proteomes" id="UP000029864">
    <property type="component" value="Unassembled WGS sequence"/>
</dbReference>
<proteinExistence type="predicted"/>
<comment type="caution">
    <text evidence="2">The sequence shown here is derived from an EMBL/GenBank/DDBJ whole genome shotgun (WGS) entry which is preliminary data.</text>
</comment>
<feature type="transmembrane region" description="Helical" evidence="1">
    <location>
        <begin position="31"/>
        <end position="52"/>
    </location>
</feature>
<evidence type="ECO:0000313" key="3">
    <source>
        <dbReference type="Proteomes" id="UP000029864"/>
    </source>
</evidence>
<protein>
    <submittedName>
        <fullName evidence="2">Uncharacterized protein</fullName>
    </submittedName>
</protein>
<reference evidence="2 3" key="1">
    <citation type="submission" date="2014-08" db="EMBL/GenBank/DDBJ databases">
        <authorList>
            <person name="Sisinthy S."/>
        </authorList>
    </citation>
    <scope>NUCLEOTIDE SEQUENCE [LARGE SCALE GENOMIC DNA]</scope>
    <source>
        <strain evidence="2 3">RuG17</strain>
    </source>
</reference>
<keyword evidence="1" id="KW-1133">Transmembrane helix</keyword>
<dbReference type="AlphaFoldDB" id="A0A099J3V0"/>
<keyword evidence="1" id="KW-0472">Membrane</keyword>
<dbReference type="EMBL" id="JPXF01000057">
    <property type="protein sequence ID" value="KGJ72740.1"/>
    <property type="molecule type" value="Genomic_DNA"/>
</dbReference>
<keyword evidence="1" id="KW-0812">Transmembrane</keyword>
<evidence type="ECO:0000313" key="2">
    <source>
        <dbReference type="EMBL" id="KGJ72740.1"/>
    </source>
</evidence>
<keyword evidence="3" id="KW-1185">Reference proteome</keyword>
<name>A0A099J3V0_9MICO</name>
<gene>
    <name evidence="2" type="ORF">GY21_13330</name>
</gene>
<sequence>MREAGDDGDDGDDVWGVWGGGMLETLIDGSVVFFAGGGLVSCVVAVGTKLSGEYERSRVSRRSLLLGLAFFALAGLAWVVAVAIRSSHAMPA</sequence>
<accession>A0A099J3V0</accession>
<evidence type="ECO:0000256" key="1">
    <source>
        <dbReference type="SAM" id="Phobius"/>
    </source>
</evidence>